<dbReference type="RefSeq" id="WP_174925008.1">
    <property type="nucleotide sequence ID" value="NZ_CABVLY010000001.1"/>
</dbReference>
<dbReference type="EMBL" id="JAFCIQ010000006">
    <property type="protein sequence ID" value="MBM2767076.1"/>
    <property type="molecule type" value="Genomic_DNA"/>
</dbReference>
<keyword evidence="2" id="KW-1185">Reference proteome</keyword>
<protein>
    <recommendedName>
        <fullName evidence="3">DUF3077 domain-containing protein</fullName>
    </recommendedName>
</protein>
<accession>A0ABS2B274</accession>
<gene>
    <name evidence="1" type="ORF">JQK92_11640</name>
</gene>
<sequence>MDNRKITSQLGSGSQIVNLADFQRSPSAAHTLSGEDARRELKLTILSLSNHLLSSAELVAKCAELFEALDDVGANHG</sequence>
<proteinExistence type="predicted"/>
<evidence type="ECO:0000313" key="2">
    <source>
        <dbReference type="Proteomes" id="UP000755577"/>
    </source>
</evidence>
<reference evidence="1 2" key="1">
    <citation type="submission" date="2021-02" db="EMBL/GenBank/DDBJ databases">
        <title>Draft genome of the type strains Burkholderia anthina DSM16086.</title>
        <authorList>
            <person name="Hertel R."/>
            <person name="Meissner J."/>
            <person name="Poehlein A."/>
            <person name="Daniel R."/>
            <person name="Commichau F.M."/>
        </authorList>
    </citation>
    <scope>NUCLEOTIDE SEQUENCE [LARGE SCALE GENOMIC DNA]</scope>
    <source>
        <strain evidence="1 2">DSM 16086</strain>
    </source>
</reference>
<organism evidence="1 2">
    <name type="scientific">Burkholderia anthina</name>
    <dbReference type="NCBI Taxonomy" id="179879"/>
    <lineage>
        <taxon>Bacteria</taxon>
        <taxon>Pseudomonadati</taxon>
        <taxon>Pseudomonadota</taxon>
        <taxon>Betaproteobacteria</taxon>
        <taxon>Burkholderiales</taxon>
        <taxon>Burkholderiaceae</taxon>
        <taxon>Burkholderia</taxon>
        <taxon>Burkholderia cepacia complex</taxon>
    </lineage>
</organism>
<evidence type="ECO:0000313" key="1">
    <source>
        <dbReference type="EMBL" id="MBM2767076.1"/>
    </source>
</evidence>
<comment type="caution">
    <text evidence="1">The sequence shown here is derived from an EMBL/GenBank/DDBJ whole genome shotgun (WGS) entry which is preliminary data.</text>
</comment>
<dbReference type="GeneID" id="56498426"/>
<evidence type="ECO:0008006" key="3">
    <source>
        <dbReference type="Google" id="ProtNLM"/>
    </source>
</evidence>
<dbReference type="Proteomes" id="UP000755577">
    <property type="component" value="Unassembled WGS sequence"/>
</dbReference>
<name>A0ABS2B274_9BURK</name>